<dbReference type="PANTHER" id="PTHR22849:SF164">
    <property type="entry name" value="U-BOX DOMAIN-CONTAINING PROTEIN"/>
    <property type="match status" value="1"/>
</dbReference>
<dbReference type="AlphaFoldDB" id="A0A9N8H6U6"/>
<reference evidence="2" key="1">
    <citation type="submission" date="2020-06" db="EMBL/GenBank/DDBJ databases">
        <authorList>
            <consortium name="Plant Systems Biology data submission"/>
        </authorList>
    </citation>
    <scope>NUCLEOTIDE SEQUENCE</scope>
    <source>
        <strain evidence="2">D6</strain>
    </source>
</reference>
<keyword evidence="3" id="KW-1185">Reference proteome</keyword>
<gene>
    <name evidence="2" type="ORF">SEMRO_122_G059210.1</name>
</gene>
<dbReference type="InterPro" id="IPR003613">
    <property type="entry name" value="Ubox_domain"/>
</dbReference>
<dbReference type="Gene3D" id="3.30.40.10">
    <property type="entry name" value="Zinc/RING finger domain, C3HC4 (zinc finger)"/>
    <property type="match status" value="1"/>
</dbReference>
<name>A0A9N8H6U6_9STRA</name>
<proteinExistence type="predicted"/>
<dbReference type="Proteomes" id="UP001153069">
    <property type="component" value="Unassembled WGS sequence"/>
</dbReference>
<dbReference type="EMBL" id="CAICTM010000121">
    <property type="protein sequence ID" value="CAB9501927.1"/>
    <property type="molecule type" value="Genomic_DNA"/>
</dbReference>
<sequence>MSQPNPPQHFICPMTLEVMKHPYRHRQTKFNFERDSILEWMYFGNATCPLTRRRLHPDDFEENDELRQEIKEWKTREQRSEDTNVDCCKDCEDFLTVAPRKTRPHKEMTSARESHILNLRNRVLLKRDERIRASGVAV</sequence>
<protein>
    <submittedName>
        <fullName evidence="2">U-box domain-containing protein</fullName>
    </submittedName>
</protein>
<dbReference type="OrthoDB" id="424220at2759"/>
<dbReference type="SMART" id="SM00504">
    <property type="entry name" value="Ubox"/>
    <property type="match status" value="1"/>
</dbReference>
<dbReference type="PROSITE" id="PS51698">
    <property type="entry name" value="U_BOX"/>
    <property type="match status" value="1"/>
</dbReference>
<comment type="caution">
    <text evidence="2">The sequence shown here is derived from an EMBL/GenBank/DDBJ whole genome shotgun (WGS) entry which is preliminary data.</text>
</comment>
<evidence type="ECO:0000259" key="1">
    <source>
        <dbReference type="PROSITE" id="PS51698"/>
    </source>
</evidence>
<dbReference type="InterPro" id="IPR045185">
    <property type="entry name" value="PUB22/23/24-like"/>
</dbReference>
<dbReference type="SUPFAM" id="SSF57850">
    <property type="entry name" value="RING/U-box"/>
    <property type="match status" value="1"/>
</dbReference>
<dbReference type="GO" id="GO:0016567">
    <property type="term" value="P:protein ubiquitination"/>
    <property type="evidence" value="ECO:0007669"/>
    <property type="project" value="InterPro"/>
</dbReference>
<accession>A0A9N8H6U6</accession>
<dbReference type="PANTHER" id="PTHR22849">
    <property type="entry name" value="WDSAM1 PROTEIN"/>
    <property type="match status" value="1"/>
</dbReference>
<organism evidence="2 3">
    <name type="scientific">Seminavis robusta</name>
    <dbReference type="NCBI Taxonomy" id="568900"/>
    <lineage>
        <taxon>Eukaryota</taxon>
        <taxon>Sar</taxon>
        <taxon>Stramenopiles</taxon>
        <taxon>Ochrophyta</taxon>
        <taxon>Bacillariophyta</taxon>
        <taxon>Bacillariophyceae</taxon>
        <taxon>Bacillariophycidae</taxon>
        <taxon>Naviculales</taxon>
        <taxon>Naviculaceae</taxon>
        <taxon>Seminavis</taxon>
    </lineage>
</organism>
<evidence type="ECO:0000313" key="3">
    <source>
        <dbReference type="Proteomes" id="UP001153069"/>
    </source>
</evidence>
<feature type="domain" description="U-box" evidence="1">
    <location>
        <begin position="5"/>
        <end position="80"/>
    </location>
</feature>
<dbReference type="InterPro" id="IPR013083">
    <property type="entry name" value="Znf_RING/FYVE/PHD"/>
</dbReference>
<dbReference type="GO" id="GO:0061630">
    <property type="term" value="F:ubiquitin protein ligase activity"/>
    <property type="evidence" value="ECO:0007669"/>
    <property type="project" value="InterPro"/>
</dbReference>
<evidence type="ECO:0000313" key="2">
    <source>
        <dbReference type="EMBL" id="CAB9501927.1"/>
    </source>
</evidence>
<dbReference type="Pfam" id="PF04564">
    <property type="entry name" value="U-box"/>
    <property type="match status" value="1"/>
</dbReference>